<dbReference type="EMBL" id="PIPJ01000008">
    <property type="protein sequence ID" value="RUO19320.1"/>
    <property type="molecule type" value="Genomic_DNA"/>
</dbReference>
<dbReference type="InterPro" id="IPR050266">
    <property type="entry name" value="AB_hydrolase_sf"/>
</dbReference>
<dbReference type="RefSeq" id="WP_126767935.1">
    <property type="nucleotide sequence ID" value="NZ_PIPJ01000008.1"/>
</dbReference>
<gene>
    <name evidence="4" type="ORF">CWE08_10115</name>
</gene>
<dbReference type="SUPFAM" id="SSF53474">
    <property type="entry name" value="alpha/beta-Hydrolases"/>
    <property type="match status" value="1"/>
</dbReference>
<dbReference type="GO" id="GO:0016020">
    <property type="term" value="C:membrane"/>
    <property type="evidence" value="ECO:0007669"/>
    <property type="project" value="TreeGrafter"/>
</dbReference>
<dbReference type="Proteomes" id="UP000288395">
    <property type="component" value="Unassembled WGS sequence"/>
</dbReference>
<name>A0A432VSH0_9GAMM</name>
<protein>
    <recommendedName>
        <fullName evidence="3">AB hydrolase-1 domain-containing protein</fullName>
    </recommendedName>
</protein>
<dbReference type="AlphaFoldDB" id="A0A432VSH0"/>
<dbReference type="Gene3D" id="3.40.50.1820">
    <property type="entry name" value="alpha/beta hydrolase"/>
    <property type="match status" value="1"/>
</dbReference>
<evidence type="ECO:0000256" key="2">
    <source>
        <dbReference type="ARBA" id="ARBA00022801"/>
    </source>
</evidence>
<reference evidence="5" key="1">
    <citation type="journal article" date="2018" name="Front. Microbiol.">
        <title>Genome-Based Analysis Reveals the Taxonomy and Diversity of the Family Idiomarinaceae.</title>
        <authorList>
            <person name="Liu Y."/>
            <person name="Lai Q."/>
            <person name="Shao Z."/>
        </authorList>
    </citation>
    <scope>NUCLEOTIDE SEQUENCE [LARGE SCALE GENOMIC DNA]</scope>
    <source>
        <strain evidence="5">GBPy7</strain>
    </source>
</reference>
<organism evidence="4 5">
    <name type="scientific">Aliidiomarina iranensis</name>
    <dbReference type="NCBI Taxonomy" id="1434071"/>
    <lineage>
        <taxon>Bacteria</taxon>
        <taxon>Pseudomonadati</taxon>
        <taxon>Pseudomonadota</taxon>
        <taxon>Gammaproteobacteria</taxon>
        <taxon>Alteromonadales</taxon>
        <taxon>Idiomarinaceae</taxon>
        <taxon>Aliidiomarina</taxon>
    </lineage>
</organism>
<dbReference type="PANTHER" id="PTHR43798">
    <property type="entry name" value="MONOACYLGLYCEROL LIPASE"/>
    <property type="match status" value="1"/>
</dbReference>
<dbReference type="PANTHER" id="PTHR43798:SF14">
    <property type="entry name" value="SERINE HYDROLASE-LIKE PROTEIN DDB_G0286239"/>
    <property type="match status" value="1"/>
</dbReference>
<evidence type="ECO:0000313" key="5">
    <source>
        <dbReference type="Proteomes" id="UP000288395"/>
    </source>
</evidence>
<keyword evidence="2" id="KW-0378">Hydrolase</keyword>
<dbReference type="OrthoDB" id="149912at2"/>
<keyword evidence="5" id="KW-1185">Reference proteome</keyword>
<evidence type="ECO:0000256" key="1">
    <source>
        <dbReference type="ARBA" id="ARBA00008645"/>
    </source>
</evidence>
<comment type="caution">
    <text evidence="4">The sequence shown here is derived from an EMBL/GenBank/DDBJ whole genome shotgun (WGS) entry which is preliminary data.</text>
</comment>
<dbReference type="InterPro" id="IPR000073">
    <property type="entry name" value="AB_hydrolase_1"/>
</dbReference>
<comment type="similarity">
    <text evidence="1">Belongs to the AB hydrolase superfamily.</text>
</comment>
<proteinExistence type="inferred from homology"/>
<feature type="domain" description="AB hydrolase-1" evidence="3">
    <location>
        <begin position="41"/>
        <end position="283"/>
    </location>
</feature>
<evidence type="ECO:0000259" key="3">
    <source>
        <dbReference type="Pfam" id="PF12697"/>
    </source>
</evidence>
<dbReference type="Pfam" id="PF12697">
    <property type="entry name" value="Abhydrolase_6"/>
    <property type="match status" value="1"/>
</dbReference>
<dbReference type="PRINTS" id="PR00111">
    <property type="entry name" value="ABHYDROLASE"/>
</dbReference>
<sequence length="289" mass="31761">MKPFSKPLSHIQLAGLSTGPHSFPPSSQQLSSPSSRQLLGLHGWLDNAASFAPLAPHLENFHCRFLDFPGHGHSGHRASGSWYYFTEYVADVVAFIEAEDIHDLHLVGHSMGGYVAQLVATICPERVSKLTLIEAFGLYISTQGDVVAHLQNAIAARKRLAEKSAPVYPNSERLVKLRAEKSELSEDLARLIVERNLQPEGSGVTWRIDPRVRLASPIRFTETHATDMLKHIKCPVQLILGNTGTPELVQAVAAWQGCVPQLQVHTLQGGHHVHMQQPGEVAQLINNLT</sequence>
<accession>A0A432VSH0</accession>
<dbReference type="GO" id="GO:0016787">
    <property type="term" value="F:hydrolase activity"/>
    <property type="evidence" value="ECO:0007669"/>
    <property type="project" value="UniProtKB-KW"/>
</dbReference>
<dbReference type="InterPro" id="IPR029058">
    <property type="entry name" value="AB_hydrolase_fold"/>
</dbReference>
<evidence type="ECO:0000313" key="4">
    <source>
        <dbReference type="EMBL" id="RUO19320.1"/>
    </source>
</evidence>